<evidence type="ECO:0000256" key="4">
    <source>
        <dbReference type="ARBA" id="ARBA00022517"/>
    </source>
</evidence>
<comment type="function">
    <text evidence="10">Involved in pre-60S ribosomal particles maturation by promoting the nuclear export of the 60S ribosome.</text>
</comment>
<gene>
    <name evidence="15" type="ORF">TCAL_10162</name>
</gene>
<dbReference type="Proteomes" id="UP000318571">
    <property type="component" value="Chromosome 3"/>
</dbReference>
<keyword evidence="5" id="KW-0479">Metal-binding</keyword>
<keyword evidence="16" id="KW-1185">Reference proteome</keyword>
<dbReference type="FunFam" id="3.30.160.60:FF:000299">
    <property type="entry name" value="Zinc finger protein 593"/>
    <property type="match status" value="1"/>
</dbReference>
<dbReference type="GO" id="GO:0008270">
    <property type="term" value="F:zinc ion binding"/>
    <property type="evidence" value="ECO:0007669"/>
    <property type="project" value="UniProtKB-KW"/>
</dbReference>
<keyword evidence="4" id="KW-0690">Ribosome biogenesis</keyword>
<dbReference type="GO" id="GO:0042254">
    <property type="term" value="P:ribosome biogenesis"/>
    <property type="evidence" value="ECO:0007669"/>
    <property type="project" value="UniProtKB-KW"/>
</dbReference>
<evidence type="ECO:0000256" key="3">
    <source>
        <dbReference type="ARBA" id="ARBA00022490"/>
    </source>
</evidence>
<dbReference type="STRING" id="6832.A0A553P7L6"/>
<keyword evidence="7" id="KW-0862">Zinc</keyword>
<dbReference type="Gene3D" id="3.30.160.60">
    <property type="entry name" value="Classic Zinc Finger"/>
    <property type="match status" value="1"/>
</dbReference>
<dbReference type="PANTHER" id="PTHR46095:SF1">
    <property type="entry name" value="ZINC FINGER PROTEIN 593"/>
    <property type="match status" value="1"/>
</dbReference>
<keyword evidence="8" id="KW-0539">Nucleus</keyword>
<evidence type="ECO:0000256" key="2">
    <source>
        <dbReference type="ARBA" id="ARBA00004496"/>
    </source>
</evidence>
<organism evidence="15 16">
    <name type="scientific">Tigriopus californicus</name>
    <name type="common">Marine copepod</name>
    <dbReference type="NCBI Taxonomy" id="6832"/>
    <lineage>
        <taxon>Eukaryota</taxon>
        <taxon>Metazoa</taxon>
        <taxon>Ecdysozoa</taxon>
        <taxon>Arthropoda</taxon>
        <taxon>Crustacea</taxon>
        <taxon>Multicrustacea</taxon>
        <taxon>Hexanauplia</taxon>
        <taxon>Copepoda</taxon>
        <taxon>Harpacticoida</taxon>
        <taxon>Harpacticidae</taxon>
        <taxon>Tigriopus</taxon>
    </lineage>
</organism>
<evidence type="ECO:0000313" key="16">
    <source>
        <dbReference type="Proteomes" id="UP000318571"/>
    </source>
</evidence>
<dbReference type="GO" id="GO:0005634">
    <property type="term" value="C:nucleus"/>
    <property type="evidence" value="ECO:0007669"/>
    <property type="project" value="UniProtKB-SubCell"/>
</dbReference>
<comment type="caution">
    <text evidence="15">The sequence shown here is derived from an EMBL/GenBank/DDBJ whole genome shotgun (WGS) entry which is preliminary data.</text>
</comment>
<evidence type="ECO:0000256" key="6">
    <source>
        <dbReference type="ARBA" id="ARBA00022771"/>
    </source>
</evidence>
<dbReference type="InterPro" id="IPR036236">
    <property type="entry name" value="Znf_C2H2_sf"/>
</dbReference>
<evidence type="ECO:0000256" key="1">
    <source>
        <dbReference type="ARBA" id="ARBA00004123"/>
    </source>
</evidence>
<comment type="similarity">
    <text evidence="9">Belongs to the ZNF593/BUD20 C2H2-type zinc-finger protein family.</text>
</comment>
<reference evidence="15 16" key="1">
    <citation type="journal article" date="2018" name="Nat. Ecol. Evol.">
        <title>Genomic signatures of mitonuclear coevolution across populations of Tigriopus californicus.</title>
        <authorList>
            <person name="Barreto F.S."/>
            <person name="Watson E.T."/>
            <person name="Lima T.G."/>
            <person name="Willett C.S."/>
            <person name="Edmands S."/>
            <person name="Li W."/>
            <person name="Burton R.S."/>
        </authorList>
    </citation>
    <scope>NUCLEOTIDE SEQUENCE [LARGE SCALE GENOMIC DNA]</scope>
    <source>
        <strain evidence="15 16">San Diego</strain>
    </source>
</reference>
<dbReference type="Pfam" id="PF12171">
    <property type="entry name" value="zf-C2H2_jaz"/>
    <property type="match status" value="1"/>
</dbReference>
<dbReference type="InterPro" id="IPR013087">
    <property type="entry name" value="Znf_C2H2_type"/>
</dbReference>
<evidence type="ECO:0000256" key="12">
    <source>
        <dbReference type="ARBA" id="ARBA00068297"/>
    </source>
</evidence>
<keyword evidence="3" id="KW-0963">Cytoplasm</keyword>
<dbReference type="GO" id="GO:0043021">
    <property type="term" value="F:ribonucleoprotein complex binding"/>
    <property type="evidence" value="ECO:0007669"/>
    <property type="project" value="UniProtKB-ARBA"/>
</dbReference>
<evidence type="ECO:0000256" key="9">
    <source>
        <dbReference type="ARBA" id="ARBA00038064"/>
    </source>
</evidence>
<evidence type="ECO:0000256" key="7">
    <source>
        <dbReference type="ARBA" id="ARBA00022833"/>
    </source>
</evidence>
<protein>
    <recommendedName>
        <fullName evidence="12">Zinc finger protein 593 homolog</fullName>
    </recommendedName>
</protein>
<dbReference type="PROSITE" id="PS00028">
    <property type="entry name" value="ZINC_FINGER_C2H2_1"/>
    <property type="match status" value="1"/>
</dbReference>
<dbReference type="InterPro" id="IPR051879">
    <property type="entry name" value="C2H2-ZF_Maturation_Protein"/>
</dbReference>
<comment type="subcellular location">
    <subcellularLocation>
        <location evidence="2">Cytoplasm</location>
    </subcellularLocation>
    <subcellularLocation>
        <location evidence="1">Nucleus</location>
    </subcellularLocation>
</comment>
<comment type="subunit">
    <text evidence="11">Associates with pre-60S ribosomal particles; released from the pre-60S particle very early in the cytoplasm.</text>
</comment>
<dbReference type="GO" id="GO:0005737">
    <property type="term" value="C:cytoplasm"/>
    <property type="evidence" value="ECO:0007669"/>
    <property type="project" value="UniProtKB-SubCell"/>
</dbReference>
<evidence type="ECO:0000256" key="10">
    <source>
        <dbReference type="ARBA" id="ARBA00057732"/>
    </source>
</evidence>
<evidence type="ECO:0000256" key="11">
    <source>
        <dbReference type="ARBA" id="ARBA00065398"/>
    </source>
</evidence>
<evidence type="ECO:0000256" key="13">
    <source>
        <dbReference type="SAM" id="MobiDB-lite"/>
    </source>
</evidence>
<dbReference type="EMBL" id="VCGU01000007">
    <property type="protein sequence ID" value="TRY73677.1"/>
    <property type="molecule type" value="Genomic_DNA"/>
</dbReference>
<keyword evidence="6" id="KW-0863">Zinc-finger</keyword>
<feature type="compositionally biased region" description="Basic and acidic residues" evidence="13">
    <location>
        <begin position="135"/>
        <end position="159"/>
    </location>
</feature>
<sequence length="159" mass="18520">MPGPYKRKKYHYGDTHLKKSWRTKRRTKDLDQIDSDLQPDQLEKAQRNQEIDFEKPGLGLFNCVHCAHDFINEKAFQDHIKSKRHKRRLHALKTEPYTIEESERAAGMGSYVAPKKRKMETCLPSAIQNGLDIQEITKKPKLDDAKNQEDRDGDAGMKE</sequence>
<feature type="region of interest" description="Disordered" evidence="13">
    <location>
        <begin position="134"/>
        <end position="159"/>
    </location>
</feature>
<evidence type="ECO:0000313" key="15">
    <source>
        <dbReference type="EMBL" id="TRY73677.1"/>
    </source>
</evidence>
<dbReference type="PANTHER" id="PTHR46095">
    <property type="entry name" value="ZINC FINGER PROTEIN 593"/>
    <property type="match status" value="1"/>
</dbReference>
<evidence type="ECO:0000256" key="5">
    <source>
        <dbReference type="ARBA" id="ARBA00022723"/>
    </source>
</evidence>
<evidence type="ECO:0000259" key="14">
    <source>
        <dbReference type="PROSITE" id="PS00028"/>
    </source>
</evidence>
<dbReference type="InterPro" id="IPR022755">
    <property type="entry name" value="Znf_C2H2_jaz"/>
</dbReference>
<dbReference type="SUPFAM" id="SSF57667">
    <property type="entry name" value="beta-beta-alpha zinc fingers"/>
    <property type="match status" value="1"/>
</dbReference>
<dbReference type="OMA" id="RKMETQP"/>
<proteinExistence type="inferred from homology"/>
<feature type="domain" description="C2H2-type" evidence="14">
    <location>
        <begin position="63"/>
        <end position="85"/>
    </location>
</feature>
<dbReference type="AlphaFoldDB" id="A0A553P7L6"/>
<accession>A0A553P7L6</accession>
<evidence type="ECO:0000256" key="8">
    <source>
        <dbReference type="ARBA" id="ARBA00023242"/>
    </source>
</evidence>
<name>A0A553P7L6_TIGCA</name>